<feature type="compositionally biased region" description="Acidic residues" evidence="3">
    <location>
        <begin position="254"/>
        <end position="292"/>
    </location>
</feature>
<feature type="domain" description="Sulfatase N-terminal" evidence="5">
    <location>
        <begin position="377"/>
        <end position="707"/>
    </location>
</feature>
<dbReference type="EMBL" id="VIIS01001399">
    <property type="protein sequence ID" value="KAF0298988.1"/>
    <property type="molecule type" value="Genomic_DNA"/>
</dbReference>
<evidence type="ECO:0000313" key="7">
    <source>
        <dbReference type="Proteomes" id="UP000440578"/>
    </source>
</evidence>
<feature type="region of interest" description="Disordered" evidence="3">
    <location>
        <begin position="144"/>
        <end position="298"/>
    </location>
</feature>
<dbReference type="PANTHER" id="PTHR43108">
    <property type="entry name" value="N-ACETYLGLUCOSAMINE-6-SULFATASE FAMILY MEMBER"/>
    <property type="match status" value="1"/>
</dbReference>
<evidence type="ECO:0000313" key="6">
    <source>
        <dbReference type="EMBL" id="KAF0298988.1"/>
    </source>
</evidence>
<feature type="region of interest" description="Disordered" evidence="3">
    <location>
        <begin position="978"/>
        <end position="1010"/>
    </location>
</feature>
<dbReference type="GO" id="GO:0008449">
    <property type="term" value="F:N-acetylglucosamine-6-sulfatase activity"/>
    <property type="evidence" value="ECO:0007669"/>
    <property type="project" value="TreeGrafter"/>
</dbReference>
<dbReference type="AlphaFoldDB" id="A0A6A4WA42"/>
<comment type="cofactor">
    <cofactor evidence="1">
        <name>Ca(2+)</name>
        <dbReference type="ChEBI" id="CHEBI:29108"/>
    </cofactor>
</comment>
<feature type="region of interest" description="Disordered" evidence="3">
    <location>
        <begin position="1175"/>
        <end position="1226"/>
    </location>
</feature>
<sequence length="1246" mass="141858">MQTPIFRTEEPLWFLETAWCSQTQMGLSESTVWDLQSLMGARQVWTLGDAGMGPSEMPVWALRDAVDAQWSATMRLFPRPAWLLLSLLLAVLVLGSVGQRRRQRSDVTRSPGHWLEDGSAVSAHALRDTLQEVRQQLRAPYISRAQRRHLKARKRRLREELRVQRAQRRRDRRKRRRQQARGRLRPAMTAPEPHFDPAEHRSDAGLSEPAARPPPATVMDPFIDSDETPTETSAVDAVEDRPPTEGNERSLDLSEGDETSQDLSEGDEQLSLDGSEGDEEDSPLADGSEGDELGSPVTDVSEELDAPVTDVSEELDAPVVDVSEEEVAAGADSGSFLSSLWDWVAQPDDAQGSVEEPEPEPQDAGWTVPPLPAGKRPNIVIIMTDDLDVELGSLNYMPKLRRLLQDEGVTFRHGYVSTPLCCPSRSSYLTGMFVHNHQVYTNRDNCSSALWQQSHERRSYAAYLQSAGYRTGHFGKYMNRYDGEHIPAGWHHWSSLIFNSKYYNYSMNVNGRRREHGWRYPEDYLPSVIVNESLSFFESSRREHADSPVLMVVSFPGPHGPEDAAPQYTELFMNATDHHTPAYDFAPSEDKQWFLRHVDKMDEVERTFTDLLMTKRLQTLQSVDDGIEEVYQRLAAAGELDSTYIIFTSDHGYHLGQFGLPKGKSYPFEFDIRVPFVVRGPGVRAGSRSRDAVLNVDLAPTLLELAGLGRPPQMDGRSFVPLLRATDRDEGVAPPPWPDTFIVEGAGRRPEQRVSRRLQQGAVRTDDKHVLYVSALQRLQEVCLLPEYRSPCRPHQRWACYHDGRRWRLQKCRRRHRAPIMCPCRGGVVQRTRRIRARERQDQLRFLQEHVGGSVPPLRFVKGLRQRRSAGAASDSQLVKQFVVEQDVSHVDDDIRRIGYELHILQSHVGSVGRCAVDNTTCITPDRYSRRLLVNDQIRRLKQLLKQLKGIRRHLMAPYGSDGSETFEPGDFVDYADGEEDGDLLGAEDSRPAPRHPAAGRHNAHKTVAEDDASSDVAFCPCRPLDDRAERQWVREYTKQTRRVEKAQKRRERRKQKRRKQRKKERLASQNCNFEGLNCFVHDNDHWKTPPLWTHGPVCICLGSSNGTFDCLRSVGGGSDDNWLYCRFVTGFLSFYDLTVDPYQLHNLAPAMDADRLRRLDARLARMQTCRGPDQCRPLPGAAPATAPPPPALQPTALPVVQEAPRERRPGLDRTGLSRHVRRRRQRARARRMEWLQYRRRVSRQG</sequence>
<dbReference type="PANTHER" id="PTHR43108:SF16">
    <property type="entry name" value="EXTRACELLULAR SULFATASE SULF-1 HOMOLOG"/>
    <property type="match status" value="1"/>
</dbReference>
<reference evidence="6 7" key="1">
    <citation type="submission" date="2019-07" db="EMBL/GenBank/DDBJ databases">
        <title>Draft genome assembly of a fouling barnacle, Amphibalanus amphitrite (Darwin, 1854): The first reference genome for Thecostraca.</title>
        <authorList>
            <person name="Kim W."/>
        </authorList>
    </citation>
    <scope>NUCLEOTIDE SEQUENCE [LARGE SCALE GENOMIC DNA]</scope>
    <source>
        <strain evidence="6">SNU_AA5</strain>
        <tissue evidence="6">Soma without cirri and trophi</tissue>
    </source>
</reference>
<feature type="region of interest" description="Disordered" evidence="3">
    <location>
        <begin position="348"/>
        <end position="370"/>
    </location>
</feature>
<dbReference type="Pfam" id="PF00884">
    <property type="entry name" value="Sulfatase"/>
    <property type="match status" value="1"/>
</dbReference>
<evidence type="ECO:0000256" key="4">
    <source>
        <dbReference type="SAM" id="Phobius"/>
    </source>
</evidence>
<evidence type="ECO:0000256" key="2">
    <source>
        <dbReference type="ARBA" id="ARBA00008779"/>
    </source>
</evidence>
<accession>A0A6A4WA42</accession>
<feature type="compositionally biased region" description="Basic and acidic residues" evidence="3">
    <location>
        <begin position="193"/>
        <end position="203"/>
    </location>
</feature>
<feature type="compositionally biased region" description="Basic residues" evidence="3">
    <location>
        <begin position="1217"/>
        <end position="1226"/>
    </location>
</feature>
<feature type="region of interest" description="Disordered" evidence="3">
    <location>
        <begin position="1040"/>
        <end position="1067"/>
    </location>
</feature>
<dbReference type="GO" id="GO:0005539">
    <property type="term" value="F:glycosaminoglycan binding"/>
    <property type="evidence" value="ECO:0007669"/>
    <property type="project" value="TreeGrafter"/>
</dbReference>
<evidence type="ECO:0000256" key="3">
    <source>
        <dbReference type="SAM" id="MobiDB-lite"/>
    </source>
</evidence>
<feature type="transmembrane region" description="Helical" evidence="4">
    <location>
        <begin position="81"/>
        <end position="98"/>
    </location>
</feature>
<proteinExistence type="inferred from homology"/>
<dbReference type="SUPFAM" id="SSF53649">
    <property type="entry name" value="Alkaline phosphatase-like"/>
    <property type="match status" value="2"/>
</dbReference>
<dbReference type="Gene3D" id="3.40.720.10">
    <property type="entry name" value="Alkaline Phosphatase, subunit A"/>
    <property type="match status" value="1"/>
</dbReference>
<keyword evidence="4" id="KW-0812">Transmembrane</keyword>
<dbReference type="CDD" id="cd16147">
    <property type="entry name" value="G6S"/>
    <property type="match status" value="1"/>
</dbReference>
<gene>
    <name evidence="6" type="primary">Sulf1</name>
    <name evidence="6" type="ORF">FJT64_003687</name>
</gene>
<organism evidence="6 7">
    <name type="scientific">Amphibalanus amphitrite</name>
    <name type="common">Striped barnacle</name>
    <name type="synonym">Balanus amphitrite</name>
    <dbReference type="NCBI Taxonomy" id="1232801"/>
    <lineage>
        <taxon>Eukaryota</taxon>
        <taxon>Metazoa</taxon>
        <taxon>Ecdysozoa</taxon>
        <taxon>Arthropoda</taxon>
        <taxon>Crustacea</taxon>
        <taxon>Multicrustacea</taxon>
        <taxon>Cirripedia</taxon>
        <taxon>Thoracica</taxon>
        <taxon>Thoracicalcarea</taxon>
        <taxon>Balanomorpha</taxon>
        <taxon>Balanoidea</taxon>
        <taxon>Balanidae</taxon>
        <taxon>Amphibalaninae</taxon>
        <taxon>Amphibalanus</taxon>
    </lineage>
</organism>
<feature type="compositionally biased region" description="Basic residues" evidence="3">
    <location>
        <begin position="1048"/>
        <end position="1065"/>
    </location>
</feature>
<dbReference type="InterPro" id="IPR000917">
    <property type="entry name" value="Sulfatase_N"/>
</dbReference>
<dbReference type="OrthoDB" id="96314at2759"/>
<feature type="compositionally biased region" description="Basic residues" evidence="3">
    <location>
        <begin position="165"/>
        <end position="184"/>
    </location>
</feature>
<protein>
    <submittedName>
        <fullName evidence="6">Extracellular sulfatase SULF-1</fullName>
    </submittedName>
</protein>
<comment type="similarity">
    <text evidence="2">Belongs to the sulfatase family.</text>
</comment>
<feature type="compositionally biased region" description="Basic residues" evidence="3">
    <location>
        <begin position="145"/>
        <end position="156"/>
    </location>
</feature>
<evidence type="ECO:0000259" key="5">
    <source>
        <dbReference type="Pfam" id="PF00884"/>
    </source>
</evidence>
<keyword evidence="4" id="KW-0472">Membrane</keyword>
<evidence type="ECO:0000256" key="1">
    <source>
        <dbReference type="ARBA" id="ARBA00001913"/>
    </source>
</evidence>
<keyword evidence="7" id="KW-1185">Reference proteome</keyword>
<comment type="caution">
    <text evidence="6">The sequence shown here is derived from an EMBL/GenBank/DDBJ whole genome shotgun (WGS) entry which is preliminary data.</text>
</comment>
<dbReference type="InterPro" id="IPR017850">
    <property type="entry name" value="Alkaline_phosphatase_core_sf"/>
</dbReference>
<name>A0A6A4WA42_AMPAM</name>
<dbReference type="Proteomes" id="UP000440578">
    <property type="component" value="Unassembled WGS sequence"/>
</dbReference>
<keyword evidence="4" id="KW-1133">Transmembrane helix</keyword>
<feature type="compositionally biased region" description="Basic and acidic residues" evidence="3">
    <location>
        <begin position="238"/>
        <end position="252"/>
    </location>
</feature>